<protein>
    <recommendedName>
        <fullName evidence="2">Ribosomal silencing factor RsfS</fullName>
    </recommendedName>
</protein>
<organism evidence="3 4">
    <name type="scientific">Desulfotruncus arcticus DSM 17038</name>
    <dbReference type="NCBI Taxonomy" id="1121424"/>
    <lineage>
        <taxon>Bacteria</taxon>
        <taxon>Bacillati</taxon>
        <taxon>Bacillota</taxon>
        <taxon>Clostridia</taxon>
        <taxon>Eubacteriales</taxon>
        <taxon>Desulfallaceae</taxon>
        <taxon>Desulfotruncus</taxon>
    </lineage>
</organism>
<name>A0A1I2UKH1_9FIRM</name>
<dbReference type="RefSeq" id="WP_165613515.1">
    <property type="nucleotide sequence ID" value="NZ_FOOX01000009.1"/>
</dbReference>
<dbReference type="STRING" id="341036.SAMN05660649_02670"/>
<dbReference type="EMBL" id="FOOX01000009">
    <property type="protein sequence ID" value="SFG77543.1"/>
    <property type="molecule type" value="Genomic_DNA"/>
</dbReference>
<dbReference type="InterPro" id="IPR043519">
    <property type="entry name" value="NT_sf"/>
</dbReference>
<proteinExistence type="inferred from homology"/>
<gene>
    <name evidence="2" type="primary">rsfS</name>
    <name evidence="3" type="ORF">SAMN05660649_02670</name>
</gene>
<comment type="subunit">
    <text evidence="2">Interacts with ribosomal protein uL14 (rplN).</text>
</comment>
<keyword evidence="2" id="KW-0963">Cytoplasm</keyword>
<dbReference type="Gene3D" id="3.30.460.10">
    <property type="entry name" value="Beta Polymerase, domain 2"/>
    <property type="match status" value="1"/>
</dbReference>
<keyword evidence="2" id="KW-0678">Repressor</keyword>
<dbReference type="PANTHER" id="PTHR21043">
    <property type="entry name" value="IOJAP SUPERFAMILY ORTHOLOG"/>
    <property type="match status" value="1"/>
</dbReference>
<dbReference type="Pfam" id="PF02410">
    <property type="entry name" value="RsfS"/>
    <property type="match status" value="1"/>
</dbReference>
<evidence type="ECO:0000313" key="3">
    <source>
        <dbReference type="EMBL" id="SFG77543.1"/>
    </source>
</evidence>
<dbReference type="GO" id="GO:0042256">
    <property type="term" value="P:cytosolic ribosome assembly"/>
    <property type="evidence" value="ECO:0007669"/>
    <property type="project" value="UniProtKB-UniRule"/>
</dbReference>
<sequence>MITDPQELVRLAVESAEEKKAFNITVLNIGKVSVIADYFIICSSRSPIHARAIAEEIGDRLKQHGMMKQRIEGYQTGRWILLDYGSVVVHIFHEEDRSFYNLEHLWGDAPVIQAPGL</sequence>
<evidence type="ECO:0000256" key="1">
    <source>
        <dbReference type="ARBA" id="ARBA00010574"/>
    </source>
</evidence>
<dbReference type="AlphaFoldDB" id="A0A1I2UKH1"/>
<keyword evidence="2" id="KW-0810">Translation regulation</keyword>
<dbReference type="PANTHER" id="PTHR21043:SF0">
    <property type="entry name" value="MITOCHONDRIAL ASSEMBLY OF RIBOSOMAL LARGE SUBUNIT PROTEIN 1"/>
    <property type="match status" value="1"/>
</dbReference>
<dbReference type="HAMAP" id="MF_01477">
    <property type="entry name" value="Iojap_RsfS"/>
    <property type="match status" value="1"/>
</dbReference>
<dbReference type="SUPFAM" id="SSF81301">
    <property type="entry name" value="Nucleotidyltransferase"/>
    <property type="match status" value="1"/>
</dbReference>
<dbReference type="NCBIfam" id="TIGR00090">
    <property type="entry name" value="rsfS_iojap_ybeB"/>
    <property type="match status" value="1"/>
</dbReference>
<dbReference type="GO" id="GO:0090071">
    <property type="term" value="P:negative regulation of ribosome biogenesis"/>
    <property type="evidence" value="ECO:0007669"/>
    <property type="project" value="UniProtKB-UniRule"/>
</dbReference>
<dbReference type="Proteomes" id="UP000199337">
    <property type="component" value="Unassembled WGS sequence"/>
</dbReference>
<comment type="function">
    <text evidence="2">Functions as a ribosomal silencing factor. Interacts with ribosomal protein uL14 (rplN), blocking formation of intersubunit bridge B8. Prevents association of the 30S and 50S ribosomal subunits and the formation of functional ribosomes, thus repressing translation.</text>
</comment>
<accession>A0A1I2UKH1</accession>
<dbReference type="GO" id="GO:0043023">
    <property type="term" value="F:ribosomal large subunit binding"/>
    <property type="evidence" value="ECO:0007669"/>
    <property type="project" value="TreeGrafter"/>
</dbReference>
<comment type="subcellular location">
    <subcellularLocation>
        <location evidence="2">Cytoplasm</location>
    </subcellularLocation>
</comment>
<dbReference type="GO" id="GO:0017148">
    <property type="term" value="P:negative regulation of translation"/>
    <property type="evidence" value="ECO:0007669"/>
    <property type="project" value="UniProtKB-UniRule"/>
</dbReference>
<comment type="similarity">
    <text evidence="1 2">Belongs to the Iojap/RsfS family.</text>
</comment>
<dbReference type="InterPro" id="IPR004394">
    <property type="entry name" value="Iojap/RsfS/C7orf30"/>
</dbReference>
<evidence type="ECO:0000313" key="4">
    <source>
        <dbReference type="Proteomes" id="UP000199337"/>
    </source>
</evidence>
<dbReference type="GO" id="GO:0005737">
    <property type="term" value="C:cytoplasm"/>
    <property type="evidence" value="ECO:0007669"/>
    <property type="project" value="UniProtKB-SubCell"/>
</dbReference>
<reference evidence="4" key="1">
    <citation type="submission" date="2016-10" db="EMBL/GenBank/DDBJ databases">
        <authorList>
            <person name="Varghese N."/>
            <person name="Submissions S."/>
        </authorList>
    </citation>
    <scope>NUCLEOTIDE SEQUENCE [LARGE SCALE GENOMIC DNA]</scope>
    <source>
        <strain evidence="4">DSM 17038</strain>
    </source>
</reference>
<keyword evidence="4" id="KW-1185">Reference proteome</keyword>
<evidence type="ECO:0000256" key="2">
    <source>
        <dbReference type="HAMAP-Rule" id="MF_01477"/>
    </source>
</evidence>